<evidence type="ECO:0000313" key="4">
    <source>
        <dbReference type="Proteomes" id="UP000241421"/>
    </source>
</evidence>
<feature type="domain" description="Fibrobacter succinogenes major paralogous" evidence="1">
    <location>
        <begin position="1334"/>
        <end position="1521"/>
    </location>
</feature>
<dbReference type="EMBL" id="PXWF02000121">
    <property type="protein sequence ID" value="PWF48990.1"/>
    <property type="molecule type" value="Genomic_DNA"/>
</dbReference>
<gene>
    <name evidence="3" type="ORF">C7C56_008875</name>
</gene>
<dbReference type="InterPro" id="IPR046022">
    <property type="entry name" value="DUF5979"/>
</dbReference>
<protein>
    <submittedName>
        <fullName evidence="3">Uncharacterized protein</fullName>
    </submittedName>
</protein>
<name>A0A2U2HNA7_9BURK</name>
<dbReference type="Pfam" id="PF09603">
    <property type="entry name" value="Fib_succ_major"/>
    <property type="match status" value="1"/>
</dbReference>
<organism evidence="3 4">
    <name type="scientific">Massilia glaciei</name>
    <dbReference type="NCBI Taxonomy" id="1524097"/>
    <lineage>
        <taxon>Bacteria</taxon>
        <taxon>Pseudomonadati</taxon>
        <taxon>Pseudomonadota</taxon>
        <taxon>Betaproteobacteria</taxon>
        <taxon>Burkholderiales</taxon>
        <taxon>Oxalobacteraceae</taxon>
        <taxon>Telluria group</taxon>
        <taxon>Massilia</taxon>
    </lineage>
</organism>
<evidence type="ECO:0000259" key="1">
    <source>
        <dbReference type="Pfam" id="PF09603"/>
    </source>
</evidence>
<keyword evidence="4" id="KW-1185">Reference proteome</keyword>
<dbReference type="InterPro" id="IPR011871">
    <property type="entry name" value="Fib_succ_major"/>
</dbReference>
<reference evidence="3 4" key="1">
    <citation type="submission" date="2018-04" db="EMBL/GenBank/DDBJ databases">
        <title>Massilia violaceinigra sp. nov., a novel purple-pigmented bacterium isolated from Tianshan glacier, Xinjiang, China.</title>
        <authorList>
            <person name="Wang H."/>
        </authorList>
    </citation>
    <scope>NUCLEOTIDE SEQUENCE [LARGE SCALE GENOMIC DNA]</scope>
    <source>
        <strain evidence="3 4">B448-2</strain>
    </source>
</reference>
<comment type="caution">
    <text evidence="3">The sequence shown here is derived from an EMBL/GenBank/DDBJ whole genome shotgun (WGS) entry which is preliminary data.</text>
</comment>
<evidence type="ECO:0000313" key="3">
    <source>
        <dbReference type="EMBL" id="PWF48990.1"/>
    </source>
</evidence>
<dbReference type="RefSeq" id="WP_106757077.1">
    <property type="nucleotide sequence ID" value="NZ_PXWF02000121.1"/>
</dbReference>
<dbReference type="Proteomes" id="UP000241421">
    <property type="component" value="Unassembled WGS sequence"/>
</dbReference>
<sequence length="1524" mass="154178">MNSGSTLGATSSQPALATGGAQIIAGGPPPAIMVFDYWTGQTQRMWAGTSGWFAGAADPGRYLQFDAQPTAGNQLIVTSVSFNYGGAGIDGHIRAAVRYSVNNWSSSTLLAPALAYPRANMLAYTASVSAPPVASGSKFSLRIYPYAILNSVAMAPTFASHNTVVLNGRNTAGSKGAGFTIRKSTGDGMVLGTYLFNIMCNGPGGPYTGPNPVAVVVPSPGMNTVNVPAGSVCGVTELPPTGGNWSPPGFTGSGLNVQAGGPWEAKVGPVTEGGGILLVNNRPGKVDPKQVVFNIRKRTGEITIPGSYLFNIICNGPGGPYTGPNPVAVVLPSPGTSAVAVPAGSVCGVTELPPTGGNWSPPGFTGSGLNVQAGGPWEAKVGPVTGGGGTLLVNNRPGKVDPKQVVFNIRKRTGEITIPGSYLFNIMCNGPGGPYTGPNPVAVVLPSPGTSAVAVPAGSVCGVTELPPTGGNWSPPGFTGSGLNVQAGGPWEAKVGPVTGGGGTLLVNNRPGKVDPKQVVFNIRKRTGEITIPGTYLFNIMCNGPGGPYTGPNPVAVVLPSPGTSAVAVPAGSVCGVTELPPTGGSWSPPGFTGNGLNVQAGGPWEAKVGPVTGGGGTLLVNNRPNKDDGKGTRFTIGKRTGERVIPGTYLFTITCNPAYTGPNPVAVVLPSPGVATVNVAAGAVCGIVEAQPAGGNWAAPNFTGSGLNLEMGAPWSAKVGPVSGAAGAVVVHNRPGKDDPKLVGVAIRKRTGDEMVPGSYLFNISCNGPGGPYTGPNPVAVVLPSPGVTNVNVPAGSVCRIEEQAPAQGNWDAPTFSGSGLNLEMGGPWEAKFGPVNAGGGAVMVNNRPAKDEGKRARFTIRKRTGDNTIAGTYLFHISCTGPGGPYTGQNPVPVVLPSPGASTIEVPAGSVCTVVEAQPTSGNWAAPVYTASGLNLQAGAPWGSKVGPVNGGAGVLVVNNRPKDAPKTVRFSIRKSTGEQVIAGTYNFNIACSGPGGPYTGQNPVPVVLPSPGFANVGVPSGSLCTLVELPPAGGNWGAPGYSGSGVNVQMGAPWEAQVGPVNNNAGVVMVANRPGKGDGKEARFQIRKRTGDTVIAGSYLFTIACNGPNGPYNTTASVVLPSPGFSSVNVPAGSLCTLIETPPGGNWGPPTYLGSAVGVQALAPWQAKVGPVHGSGGSVMVHNRPGKDEVRLVPFRIRKTTGAAMVPGTYVFNLSCSGLGGPYTGPPVSVVLPSPGVASANVPAGSVCSVTEVAPGAGWDAPTFSGSNLSVQAGPPWQASVGPVNNAGGTLVVANRQKPVALACNKFVFTPNLNVGTMIPSAPGGALNAQTNNGTVEKYCYGDSPAKCAIYGGLYEWDEAMGYGASNSSDQSGARVRGICPAGHHIPSHQEWARYAHCVESGVAPAGATPLSVFQSQTMFNWMGSANPAEAPGTKMKIPHGSFGWTGSNASGFAALPGGARTLMLGDFSDEGKYATFWTATASSSARAFNVVLDQLSSSGRYGHNKTPKQYGMSVRCMQDY</sequence>
<feature type="domain" description="DUF5979" evidence="2">
    <location>
        <begin position="861"/>
        <end position="931"/>
    </location>
</feature>
<evidence type="ECO:0000259" key="2">
    <source>
        <dbReference type="Pfam" id="PF19407"/>
    </source>
</evidence>
<proteinExistence type="predicted"/>
<dbReference type="Pfam" id="PF19407">
    <property type="entry name" value="DUF5979"/>
    <property type="match status" value="2"/>
</dbReference>
<feature type="domain" description="DUF5979" evidence="2">
    <location>
        <begin position="1198"/>
        <end position="1275"/>
    </location>
</feature>
<dbReference type="NCBIfam" id="TIGR02145">
    <property type="entry name" value="Fib_succ_major"/>
    <property type="match status" value="1"/>
</dbReference>
<accession>A0A2U2HNA7</accession>